<dbReference type="PANTHER" id="PTHR46706">
    <property type="entry name" value="PROTEIN QUA-1-RELATED"/>
    <property type="match status" value="1"/>
</dbReference>
<dbReference type="SUPFAM" id="SSF51294">
    <property type="entry name" value="Hedgehog/intein (Hint) domain"/>
    <property type="match status" value="1"/>
</dbReference>
<dbReference type="InterPro" id="IPR003587">
    <property type="entry name" value="Hint_dom_N"/>
</dbReference>
<dbReference type="InterPro" id="IPR036844">
    <property type="entry name" value="Hint_dom_sf"/>
</dbReference>
<protein>
    <recommendedName>
        <fullName evidence="2">Hint domain-containing protein</fullName>
    </recommendedName>
</protein>
<name>A0AAN5CDE9_9BILA</name>
<sequence length="249" mass="27965">LQQSIQKATGKSYEIIMGKGKMRFASHQMTEDTHCRQRIGEFHTTVYETPVQYNINDIALEKVLSNIDFGENLGGSGYPGQMPFPQSTALAIVNLVNQPLYYYNPPVLNPPVYYPPAPSLGAGECFSGDLIVETREGPRRMDELRTGDEVLSIEETMISFSPIIMFLHRDEEWLAEFNLIHQASGDWVKLTNEHLIYVTDCHPKSPLRLVKAREVTTRNCLMSVRSGASWVSTESPTSPRLTNLASSLL</sequence>
<keyword evidence="1" id="KW-0217">Developmental protein</keyword>
<dbReference type="Gene3D" id="2.170.16.10">
    <property type="entry name" value="Hedgehog/Intein (Hint) domain"/>
    <property type="match status" value="1"/>
</dbReference>
<keyword evidence="4" id="KW-1185">Reference proteome</keyword>
<comment type="caution">
    <text evidence="3">The sequence shown here is derived from an EMBL/GenBank/DDBJ whole genome shotgun (WGS) entry which is preliminary data.</text>
</comment>
<evidence type="ECO:0000313" key="3">
    <source>
        <dbReference type="EMBL" id="GMR38599.1"/>
    </source>
</evidence>
<dbReference type="PROSITE" id="PS50817">
    <property type="entry name" value="INTEIN_N_TER"/>
    <property type="match status" value="1"/>
</dbReference>
<dbReference type="GO" id="GO:0016540">
    <property type="term" value="P:protein autoprocessing"/>
    <property type="evidence" value="ECO:0007669"/>
    <property type="project" value="InterPro"/>
</dbReference>
<dbReference type="EMBL" id="BTRK01000002">
    <property type="protein sequence ID" value="GMR38599.1"/>
    <property type="molecule type" value="Genomic_DNA"/>
</dbReference>
<dbReference type="Pfam" id="PF01079">
    <property type="entry name" value="Hint"/>
    <property type="match status" value="1"/>
</dbReference>
<dbReference type="InterPro" id="IPR052140">
    <property type="entry name" value="Dev_Signal_Hedgehog-like"/>
</dbReference>
<evidence type="ECO:0000259" key="2">
    <source>
        <dbReference type="SMART" id="SM00306"/>
    </source>
</evidence>
<dbReference type="CDD" id="cd00081">
    <property type="entry name" value="Hint"/>
    <property type="match status" value="1"/>
</dbReference>
<feature type="non-terminal residue" evidence="3">
    <location>
        <position position="1"/>
    </location>
</feature>
<proteinExistence type="predicted"/>
<dbReference type="SMART" id="SM00306">
    <property type="entry name" value="HintN"/>
    <property type="match status" value="1"/>
</dbReference>
<organism evidence="3 4">
    <name type="scientific">Pristionchus mayeri</name>
    <dbReference type="NCBI Taxonomy" id="1317129"/>
    <lineage>
        <taxon>Eukaryota</taxon>
        <taxon>Metazoa</taxon>
        <taxon>Ecdysozoa</taxon>
        <taxon>Nematoda</taxon>
        <taxon>Chromadorea</taxon>
        <taxon>Rhabditida</taxon>
        <taxon>Rhabditina</taxon>
        <taxon>Diplogasteromorpha</taxon>
        <taxon>Diplogasteroidea</taxon>
        <taxon>Neodiplogasteridae</taxon>
        <taxon>Pristionchus</taxon>
    </lineage>
</organism>
<evidence type="ECO:0000313" key="4">
    <source>
        <dbReference type="Proteomes" id="UP001328107"/>
    </source>
</evidence>
<reference evidence="4" key="1">
    <citation type="submission" date="2022-10" db="EMBL/GenBank/DDBJ databases">
        <title>Genome assembly of Pristionchus species.</title>
        <authorList>
            <person name="Yoshida K."/>
            <person name="Sommer R.J."/>
        </authorList>
    </citation>
    <scope>NUCLEOTIDE SEQUENCE [LARGE SCALE GENOMIC DNA]</scope>
    <source>
        <strain evidence="4">RS5460</strain>
    </source>
</reference>
<dbReference type="PANTHER" id="PTHR46706:SF12">
    <property type="entry name" value="PROTEIN QUA-1-RELATED"/>
    <property type="match status" value="1"/>
</dbReference>
<dbReference type="Proteomes" id="UP001328107">
    <property type="component" value="Unassembled WGS sequence"/>
</dbReference>
<feature type="domain" description="Hint" evidence="2">
    <location>
        <begin position="123"/>
        <end position="225"/>
    </location>
</feature>
<dbReference type="InterPro" id="IPR001767">
    <property type="entry name" value="Hedgehog_Hint"/>
</dbReference>
<gene>
    <name evidence="3" type="ORF">PMAYCL1PPCAC_08794</name>
</gene>
<dbReference type="InterPro" id="IPR006141">
    <property type="entry name" value="Intein_N"/>
</dbReference>
<dbReference type="AlphaFoldDB" id="A0AAN5CDE9"/>
<dbReference type="GO" id="GO:0016539">
    <property type="term" value="P:intein-mediated protein splicing"/>
    <property type="evidence" value="ECO:0007669"/>
    <property type="project" value="InterPro"/>
</dbReference>
<accession>A0AAN5CDE9</accession>
<evidence type="ECO:0000256" key="1">
    <source>
        <dbReference type="ARBA" id="ARBA00022473"/>
    </source>
</evidence>